<evidence type="ECO:0000313" key="2">
    <source>
        <dbReference type="EMBL" id="KKB53921.1"/>
    </source>
</evidence>
<reference evidence="2 3" key="1">
    <citation type="submission" date="2013-04" db="EMBL/GenBank/DDBJ databases">
        <title>The Genome Sequence of Parabacteroides gordonii DSM 23371.</title>
        <authorList>
            <consortium name="The Broad Institute Genomics Platform"/>
            <person name="Earl A."/>
            <person name="Ward D."/>
            <person name="Feldgarden M."/>
            <person name="Gevers D."/>
            <person name="Martens E."/>
            <person name="Sakamoto M."/>
            <person name="Benno Y."/>
            <person name="Suzuki N."/>
            <person name="Matsunaga N."/>
            <person name="Koshihara K."/>
            <person name="Seki M."/>
            <person name="Komiya H."/>
            <person name="Walker B."/>
            <person name="Young S."/>
            <person name="Zeng Q."/>
            <person name="Gargeya S."/>
            <person name="Fitzgerald M."/>
            <person name="Haas B."/>
            <person name="Abouelleil A."/>
            <person name="Allen A.W."/>
            <person name="Alvarado L."/>
            <person name="Arachchi H.M."/>
            <person name="Berlin A.M."/>
            <person name="Chapman S.B."/>
            <person name="Gainer-Dewar J."/>
            <person name="Goldberg J."/>
            <person name="Griggs A."/>
            <person name="Gujja S."/>
            <person name="Hansen M."/>
            <person name="Howarth C."/>
            <person name="Imamovic A."/>
            <person name="Ireland A."/>
            <person name="Larimer J."/>
            <person name="McCowan C."/>
            <person name="Murphy C."/>
            <person name="Pearson M."/>
            <person name="Poon T.W."/>
            <person name="Priest M."/>
            <person name="Roberts A."/>
            <person name="Saif S."/>
            <person name="Shea T."/>
            <person name="Sisk P."/>
            <person name="Sykes S."/>
            <person name="Wortman J."/>
            <person name="Nusbaum C."/>
            <person name="Birren B."/>
        </authorList>
    </citation>
    <scope>NUCLEOTIDE SEQUENCE [LARGE SCALE GENOMIC DNA]</scope>
    <source>
        <strain evidence="2 3">MS-1</strain>
    </source>
</reference>
<evidence type="ECO:0000259" key="1">
    <source>
        <dbReference type="PROSITE" id="PS50991"/>
    </source>
</evidence>
<dbReference type="GO" id="GO:0005737">
    <property type="term" value="C:cytoplasm"/>
    <property type="evidence" value="ECO:0007669"/>
    <property type="project" value="TreeGrafter"/>
</dbReference>
<dbReference type="InterPro" id="IPR013785">
    <property type="entry name" value="Aldolase_TIM"/>
</dbReference>
<protein>
    <recommendedName>
        <fullName evidence="1">Pyruvate carboxyltransferase domain-containing protein</fullName>
    </recommendedName>
</protein>
<comment type="caution">
    <text evidence="2">The sequence shown here is derived from an EMBL/GenBank/DDBJ whole genome shotgun (WGS) entry which is preliminary data.</text>
</comment>
<dbReference type="Gene3D" id="3.20.20.70">
    <property type="entry name" value="Aldolase class I"/>
    <property type="match status" value="2"/>
</dbReference>
<evidence type="ECO:0000313" key="3">
    <source>
        <dbReference type="Proteomes" id="UP000033035"/>
    </source>
</evidence>
<dbReference type="PANTHER" id="PTHR43778">
    <property type="entry name" value="PYRUVATE CARBOXYLASE"/>
    <property type="match status" value="1"/>
</dbReference>
<dbReference type="PANTHER" id="PTHR43778:SF2">
    <property type="entry name" value="PYRUVATE CARBOXYLASE, MITOCHONDRIAL"/>
    <property type="match status" value="1"/>
</dbReference>
<dbReference type="PATRIC" id="fig|1203610.3.peg.3568"/>
<dbReference type="InterPro" id="IPR000891">
    <property type="entry name" value="PYR_CT"/>
</dbReference>
<dbReference type="InterPro" id="IPR055268">
    <property type="entry name" value="PCB-like"/>
</dbReference>
<dbReference type="RefSeq" id="WP_028726843.1">
    <property type="nucleotide sequence ID" value="NZ_AUAE01000010.1"/>
</dbReference>
<dbReference type="SUPFAM" id="SSF51569">
    <property type="entry name" value="Aldolase"/>
    <property type="match status" value="1"/>
</dbReference>
<accession>A0A0F5J7Q4</accession>
<dbReference type="GO" id="GO:0004736">
    <property type="term" value="F:pyruvate carboxylase activity"/>
    <property type="evidence" value="ECO:0007669"/>
    <property type="project" value="TreeGrafter"/>
</dbReference>
<organism evidence="2 3">
    <name type="scientific">Parabacteroides gordonii MS-1 = DSM 23371</name>
    <dbReference type="NCBI Taxonomy" id="1203610"/>
    <lineage>
        <taxon>Bacteria</taxon>
        <taxon>Pseudomonadati</taxon>
        <taxon>Bacteroidota</taxon>
        <taxon>Bacteroidia</taxon>
        <taxon>Bacteroidales</taxon>
        <taxon>Tannerellaceae</taxon>
        <taxon>Parabacteroides</taxon>
    </lineage>
</organism>
<dbReference type="Pfam" id="PF02436">
    <property type="entry name" value="PYC_OADA"/>
    <property type="match status" value="1"/>
</dbReference>
<dbReference type="GO" id="GO:0006094">
    <property type="term" value="P:gluconeogenesis"/>
    <property type="evidence" value="ECO:0007669"/>
    <property type="project" value="TreeGrafter"/>
</dbReference>
<keyword evidence="3" id="KW-1185">Reference proteome</keyword>
<dbReference type="AlphaFoldDB" id="A0A0F5J7Q4"/>
<dbReference type="PROSITE" id="PS50991">
    <property type="entry name" value="PYR_CT"/>
    <property type="match status" value="1"/>
</dbReference>
<dbReference type="CDD" id="cd07937">
    <property type="entry name" value="DRE_TIM_PC_TC_5S"/>
    <property type="match status" value="1"/>
</dbReference>
<dbReference type="Pfam" id="PF00682">
    <property type="entry name" value="HMGL-like"/>
    <property type="match status" value="1"/>
</dbReference>
<dbReference type="SUPFAM" id="SSF89000">
    <property type="entry name" value="post-HMGL domain-like"/>
    <property type="match status" value="1"/>
</dbReference>
<dbReference type="EMBL" id="AQHW01000017">
    <property type="protein sequence ID" value="KKB53921.1"/>
    <property type="molecule type" value="Genomic_DNA"/>
</dbReference>
<dbReference type="HOGENOM" id="CLU_000395_4_2_10"/>
<gene>
    <name evidence="2" type="ORF">HMPREF1536_03502</name>
</gene>
<dbReference type="Proteomes" id="UP000033035">
    <property type="component" value="Unassembled WGS sequence"/>
</dbReference>
<sequence>MAHKLSIRDVTLRDGQQSSFATRMSQQQIDRVLPFYRNVGFYAMEVWGGAVPDISMRYLNEDPWMRLEKIRAAIGNDTKLAALCRGRDLFGYNPYPDAVVKSLCRNTIESGINIMRIFDAMNDVDNMKSAIKYTDRYGAMVDCAVCYAIDPHHSALERIEAALHGHSLHKPVFTNDYFLTKAQQMEHITADIITLEDANGLITPKRTAELVRLFKKELKAPIDFHTRCTAGYGLASMLSAIVNGVDIVDTNIWYFAGGCSAPAIELIYVFCKKMGIELEIDMEAVARINAELFKIRKELKGYDSATCLPNPFDPLTDKLPTEIDRFFNDAIEAARKDKEEDLLLFCHAIEEYFNFPDPNELVQKSQIPLGMYNQIVSQLKQQGHPELLEKAMLLIPRIRMDAGLPPLVTPISKVIASQVVASALSEMNGEPLYRKPVYPFVALVRGEYGKTPLPIDPEFRLQITGDREECFYDPTDYEMEENPMIEELGVLVAENEKEVLLLELFPMVARNFLTKRKKEKHQAMM</sequence>
<feature type="domain" description="Pyruvate carboxyltransferase" evidence="1">
    <location>
        <begin position="5"/>
        <end position="286"/>
    </location>
</feature>
<name>A0A0F5J7Q4_9BACT</name>
<dbReference type="InterPro" id="IPR003379">
    <property type="entry name" value="Carboxylase_cons_dom"/>
</dbReference>
<dbReference type="STRING" id="1203610.HMPREF1536_03502"/>
<proteinExistence type="predicted"/>